<dbReference type="InterPro" id="IPR014777">
    <property type="entry name" value="4pyrrole_Mease_sub1"/>
</dbReference>
<dbReference type="Proteomes" id="UP000539642">
    <property type="component" value="Unassembled WGS sequence"/>
</dbReference>
<dbReference type="RefSeq" id="WP_183347092.1">
    <property type="nucleotide sequence ID" value="NZ_JACHEO010000001.1"/>
</dbReference>
<dbReference type="PROSITE" id="PS00839">
    <property type="entry name" value="SUMT_1"/>
    <property type="match status" value="1"/>
</dbReference>
<reference evidence="9 10" key="1">
    <citation type="submission" date="2020-08" db="EMBL/GenBank/DDBJ databases">
        <title>Genomic Encyclopedia of Type Strains, Phase IV (KMG-IV): sequencing the most valuable type-strain genomes for metagenomic binning, comparative biology and taxonomic classification.</title>
        <authorList>
            <person name="Goeker M."/>
        </authorList>
    </citation>
    <scope>NUCLEOTIDE SEQUENCE [LARGE SCALE GENOMIC DNA]</scope>
    <source>
        <strain evidence="9 10">DSM 28570</strain>
    </source>
</reference>
<comment type="caution">
    <text evidence="9">The sequence shown here is derived from an EMBL/GenBank/DDBJ whole genome shotgun (WGS) entry which is preliminary data.</text>
</comment>
<evidence type="ECO:0000256" key="6">
    <source>
        <dbReference type="ARBA" id="ARBA00022691"/>
    </source>
</evidence>
<dbReference type="SUPFAM" id="SSF53790">
    <property type="entry name" value="Tetrapyrrole methylase"/>
    <property type="match status" value="1"/>
</dbReference>
<name>A0A840UNC4_9BACT</name>
<dbReference type="PANTHER" id="PTHR43467">
    <property type="entry name" value="COBALT-PRECORRIN-2 C(20)-METHYLTRANSFERASE"/>
    <property type="match status" value="1"/>
</dbReference>
<evidence type="ECO:0000256" key="1">
    <source>
        <dbReference type="ARBA" id="ARBA00004953"/>
    </source>
</evidence>
<dbReference type="EMBL" id="JACHEO010000001">
    <property type="protein sequence ID" value="MBB5346336.1"/>
    <property type="molecule type" value="Genomic_DNA"/>
</dbReference>
<dbReference type="PANTHER" id="PTHR43467:SF2">
    <property type="entry name" value="COBALT-PRECORRIN-2 C(20)-METHYLTRANSFERASE"/>
    <property type="match status" value="1"/>
</dbReference>
<accession>A0A840UNC4</accession>
<dbReference type="GO" id="GO:0030788">
    <property type="term" value="F:precorrin-2 C20-methyltransferase activity"/>
    <property type="evidence" value="ECO:0007669"/>
    <property type="project" value="UniProtKB-EC"/>
</dbReference>
<dbReference type="NCBIfam" id="TIGR01467">
    <property type="entry name" value="cobI_cbiL"/>
    <property type="match status" value="1"/>
</dbReference>
<evidence type="ECO:0000313" key="9">
    <source>
        <dbReference type="EMBL" id="MBB5346336.1"/>
    </source>
</evidence>
<evidence type="ECO:0000313" key="10">
    <source>
        <dbReference type="Proteomes" id="UP000539642"/>
    </source>
</evidence>
<dbReference type="InterPro" id="IPR035996">
    <property type="entry name" value="4pyrrol_Methylase_sf"/>
</dbReference>
<dbReference type="InterPro" id="IPR003043">
    <property type="entry name" value="Uropor_MeTrfase_CS"/>
</dbReference>
<dbReference type="PIRSF" id="PIRSF036427">
    <property type="entry name" value="Precrrn-2_mtase"/>
    <property type="match status" value="1"/>
</dbReference>
<dbReference type="Gene3D" id="3.40.1010.10">
    <property type="entry name" value="Cobalt-precorrin-4 Transmethylase, Domain 1"/>
    <property type="match status" value="1"/>
</dbReference>
<dbReference type="GO" id="GO:0009236">
    <property type="term" value="P:cobalamin biosynthetic process"/>
    <property type="evidence" value="ECO:0007669"/>
    <property type="project" value="UniProtKB-UniRule"/>
</dbReference>
<keyword evidence="4 9" id="KW-0489">Methyltransferase</keyword>
<sequence length="265" mass="29061">MRDATLHIIGTGPGDPDLLTLKALKTLTACPIIAAPKATPGGSSTALAIVSQVVDLAGKDIFELYFPMKKIRAGKAPERDVSLAWQTAAAKIIACLDRGLDVAFPTLGDPAIYSTGYYLYDTLLSMRPDVRVKFHAGIPAMSCCSAETAMPICLGNEMLAVVPATFSDERLRSTLEKFDTIVLMKVHRVLPRICRLLQETGLLNRAVLIERAGMKGERIIRDLSRIPENPHYFSTMIIRRNGGFQTHWVRKELEAEALLAEVSVI</sequence>
<dbReference type="EC" id="2.1.1.130" evidence="9"/>
<comment type="similarity">
    <text evidence="2 7">Belongs to the precorrin methyltransferase family.</text>
</comment>
<proteinExistence type="inferred from homology"/>
<dbReference type="InterPro" id="IPR006364">
    <property type="entry name" value="CobI/CbiL/CobIJ_dom"/>
</dbReference>
<comment type="pathway">
    <text evidence="1">Cofactor biosynthesis; adenosylcobalamin biosynthesis.</text>
</comment>
<dbReference type="CDD" id="cd11645">
    <property type="entry name" value="Precorrin_2_C20_MT"/>
    <property type="match status" value="1"/>
</dbReference>
<evidence type="ECO:0000256" key="4">
    <source>
        <dbReference type="ARBA" id="ARBA00022603"/>
    </source>
</evidence>
<dbReference type="InterPro" id="IPR000878">
    <property type="entry name" value="4pyrrol_Mease"/>
</dbReference>
<feature type="domain" description="Tetrapyrrole methylase" evidence="8">
    <location>
        <begin position="5"/>
        <end position="222"/>
    </location>
</feature>
<dbReference type="GO" id="GO:0032259">
    <property type="term" value="P:methylation"/>
    <property type="evidence" value="ECO:0007669"/>
    <property type="project" value="UniProtKB-KW"/>
</dbReference>
<evidence type="ECO:0000259" key="8">
    <source>
        <dbReference type="Pfam" id="PF00590"/>
    </source>
</evidence>
<dbReference type="AlphaFoldDB" id="A0A840UNC4"/>
<keyword evidence="3" id="KW-0169">Cobalamin biosynthesis</keyword>
<protein>
    <submittedName>
        <fullName evidence="9">Precorrin-2/cobalt-factor-2 C20-methyltransferase</fullName>
        <ecNumber evidence="9">2.1.1.130</ecNumber>
        <ecNumber evidence="9">2.1.1.151</ecNumber>
    </submittedName>
</protein>
<dbReference type="EC" id="2.1.1.151" evidence="9"/>
<dbReference type="Pfam" id="PF00590">
    <property type="entry name" value="TP_methylase"/>
    <property type="match status" value="1"/>
</dbReference>
<evidence type="ECO:0000256" key="3">
    <source>
        <dbReference type="ARBA" id="ARBA00022573"/>
    </source>
</evidence>
<dbReference type="GO" id="GO:0043781">
    <property type="term" value="F:cobalt-factor II C20-methyltransferase activity"/>
    <property type="evidence" value="ECO:0007669"/>
    <property type="project" value="UniProtKB-EC"/>
</dbReference>
<dbReference type="Gene3D" id="3.30.950.10">
    <property type="entry name" value="Methyltransferase, Cobalt-precorrin-4 Transmethylase, Domain 2"/>
    <property type="match status" value="1"/>
</dbReference>
<keyword evidence="5 9" id="KW-0808">Transferase</keyword>
<evidence type="ECO:0000256" key="7">
    <source>
        <dbReference type="PIRNR" id="PIRNR036427"/>
    </source>
</evidence>
<dbReference type="InterPro" id="IPR014776">
    <property type="entry name" value="4pyrrole_Mease_sub2"/>
</dbReference>
<dbReference type="UniPathway" id="UPA00148"/>
<dbReference type="InterPro" id="IPR012382">
    <property type="entry name" value="CobI/CbiL"/>
</dbReference>
<gene>
    <name evidence="9" type="ORF">HNQ81_000043</name>
</gene>
<evidence type="ECO:0000256" key="2">
    <source>
        <dbReference type="ARBA" id="ARBA00005879"/>
    </source>
</evidence>
<evidence type="ECO:0000256" key="5">
    <source>
        <dbReference type="ARBA" id="ARBA00022679"/>
    </source>
</evidence>
<keyword evidence="6" id="KW-0949">S-adenosyl-L-methionine</keyword>
<organism evidence="9 10">
    <name type="scientific">Desulfoprunum benzoelyticum</name>
    <dbReference type="NCBI Taxonomy" id="1506996"/>
    <lineage>
        <taxon>Bacteria</taxon>
        <taxon>Pseudomonadati</taxon>
        <taxon>Thermodesulfobacteriota</taxon>
        <taxon>Desulfobulbia</taxon>
        <taxon>Desulfobulbales</taxon>
        <taxon>Desulfobulbaceae</taxon>
        <taxon>Desulfoprunum</taxon>
    </lineage>
</organism>
<keyword evidence="10" id="KW-1185">Reference proteome</keyword>